<comment type="similarity">
    <text evidence="1">Belongs to the 'GDSL' lipolytic enzyme family.</text>
</comment>
<dbReference type="InterPro" id="IPR001087">
    <property type="entry name" value="GDSL"/>
</dbReference>
<comment type="caution">
    <text evidence="4">The sequence shown here is derived from an EMBL/GenBank/DDBJ whole genome shotgun (WGS) entry which is preliminary data.</text>
</comment>
<dbReference type="InterPro" id="IPR035669">
    <property type="entry name" value="SGNH_plant_lipase-like"/>
</dbReference>
<dbReference type="GO" id="GO:0016298">
    <property type="term" value="F:lipase activity"/>
    <property type="evidence" value="ECO:0007669"/>
    <property type="project" value="InterPro"/>
</dbReference>
<dbReference type="InterPro" id="IPR036514">
    <property type="entry name" value="SGNH_hydro_sf"/>
</dbReference>
<dbReference type="Gene3D" id="3.40.50.1110">
    <property type="entry name" value="SGNH hydrolase"/>
    <property type="match status" value="1"/>
</dbReference>
<accession>A0A498JFU5</accession>
<dbReference type="AlphaFoldDB" id="A0A498JFU5"/>
<evidence type="ECO:0000313" key="4">
    <source>
        <dbReference type="EMBL" id="RXH94410.1"/>
    </source>
</evidence>
<proteinExistence type="inferred from homology"/>
<dbReference type="SUPFAM" id="SSF52266">
    <property type="entry name" value="SGNH hydrolase"/>
    <property type="match status" value="1"/>
</dbReference>
<dbReference type="PROSITE" id="PS01098">
    <property type="entry name" value="LIPASE_GDSL_SER"/>
    <property type="match status" value="1"/>
</dbReference>
<evidence type="ECO:0000313" key="5">
    <source>
        <dbReference type="Proteomes" id="UP000290289"/>
    </source>
</evidence>
<dbReference type="InterPro" id="IPR008265">
    <property type="entry name" value="Lipase_GDSL_AS"/>
</dbReference>
<feature type="chain" id="PRO_5019806419" evidence="3">
    <location>
        <begin position="27"/>
        <end position="396"/>
    </location>
</feature>
<dbReference type="CDD" id="cd01837">
    <property type="entry name" value="SGNH_plant_lipase_like"/>
    <property type="match status" value="1"/>
</dbReference>
<evidence type="ECO:0000256" key="2">
    <source>
        <dbReference type="ARBA" id="ARBA00022729"/>
    </source>
</evidence>
<dbReference type="GO" id="GO:0006629">
    <property type="term" value="P:lipid metabolic process"/>
    <property type="evidence" value="ECO:0007669"/>
    <property type="project" value="InterPro"/>
</dbReference>
<dbReference type="Pfam" id="PF00657">
    <property type="entry name" value="Lipase_GDSL"/>
    <property type="match status" value="1"/>
</dbReference>
<protein>
    <submittedName>
        <fullName evidence="4">Uncharacterized protein</fullName>
    </submittedName>
</protein>
<keyword evidence="2 3" id="KW-0732">Signal</keyword>
<organism evidence="4 5">
    <name type="scientific">Malus domestica</name>
    <name type="common">Apple</name>
    <name type="synonym">Pyrus malus</name>
    <dbReference type="NCBI Taxonomy" id="3750"/>
    <lineage>
        <taxon>Eukaryota</taxon>
        <taxon>Viridiplantae</taxon>
        <taxon>Streptophyta</taxon>
        <taxon>Embryophyta</taxon>
        <taxon>Tracheophyta</taxon>
        <taxon>Spermatophyta</taxon>
        <taxon>Magnoliopsida</taxon>
        <taxon>eudicotyledons</taxon>
        <taxon>Gunneridae</taxon>
        <taxon>Pentapetalae</taxon>
        <taxon>rosids</taxon>
        <taxon>fabids</taxon>
        <taxon>Rosales</taxon>
        <taxon>Rosaceae</taxon>
        <taxon>Amygdaloideae</taxon>
        <taxon>Maleae</taxon>
        <taxon>Malus</taxon>
    </lineage>
</organism>
<gene>
    <name evidence="4" type="ORF">DVH24_024094</name>
</gene>
<dbReference type="InterPro" id="IPR044552">
    <property type="entry name" value="GLIP1-5/GLL25"/>
</dbReference>
<dbReference type="Proteomes" id="UP000290289">
    <property type="component" value="Chromosome 7"/>
</dbReference>
<sequence>MASSSLYIQISAFALFTSLLDITTQASHGECGLPNKHTPAVPLFVFGDSIFDAGNNNYFSTVFQGNYWPYGETYKKGHPTGRISDGRIIPDFIAEYAKLPSIPPYLEPGNEEFKYGVNFASAGAGALIETRQGLGRDLHCQLSYFKNVGKSLRQKLGDEEAKSLLTRAVYLSNIGSNDYLFPFDTDSSMLRSYSREEFVGLVIGNITSVIKEIYNEGGRNFGFMNLYPLACIPYGRALGAGPNNGCHEELATYVELHNNAFYKHLEKLESELKGFRYSLTDFHKFITQRIDHPSEYGFKEGKVACCGSGPYRGVYSCGGRRGVKEYDLCDNVSEHLFFDSAHPTEMAYEQSAKLFWSGTPDFTAPYNLKALFESNQDLSKDSSTEIFVDEAIHSEF</sequence>
<name>A0A498JFU5_MALDO</name>
<reference evidence="4 5" key="1">
    <citation type="submission" date="2018-10" db="EMBL/GenBank/DDBJ databases">
        <title>A high-quality apple genome assembly.</title>
        <authorList>
            <person name="Hu J."/>
        </authorList>
    </citation>
    <scope>NUCLEOTIDE SEQUENCE [LARGE SCALE GENOMIC DNA]</scope>
    <source>
        <strain evidence="5">cv. HFTH1</strain>
        <tissue evidence="4">Young leaf</tissue>
    </source>
</reference>
<feature type="signal peptide" evidence="3">
    <location>
        <begin position="1"/>
        <end position="26"/>
    </location>
</feature>
<dbReference type="EMBL" id="RDQH01000333">
    <property type="protein sequence ID" value="RXH94410.1"/>
    <property type="molecule type" value="Genomic_DNA"/>
</dbReference>
<dbReference type="STRING" id="3750.A0A498JFU5"/>
<dbReference type="PANTHER" id="PTHR45966:SF34">
    <property type="entry name" value="GDSL-LIKE LIPASE_ACYLHYDROLASE"/>
    <property type="match status" value="1"/>
</dbReference>
<dbReference type="PANTHER" id="PTHR45966">
    <property type="entry name" value="GDSL-LIKE LIPASE/ACYLHYDROLASE"/>
    <property type="match status" value="1"/>
</dbReference>
<evidence type="ECO:0000256" key="1">
    <source>
        <dbReference type="ARBA" id="ARBA00008668"/>
    </source>
</evidence>
<evidence type="ECO:0000256" key="3">
    <source>
        <dbReference type="SAM" id="SignalP"/>
    </source>
</evidence>
<keyword evidence="5" id="KW-1185">Reference proteome</keyword>